<dbReference type="EMBL" id="CAJVQB010000418">
    <property type="protein sequence ID" value="CAG8487727.1"/>
    <property type="molecule type" value="Genomic_DNA"/>
</dbReference>
<evidence type="ECO:0000313" key="2">
    <source>
        <dbReference type="Proteomes" id="UP000789901"/>
    </source>
</evidence>
<accession>A0ABM8VZQ3</accession>
<proteinExistence type="predicted"/>
<comment type="caution">
    <text evidence="1">The sequence shown here is derived from an EMBL/GenBank/DDBJ whole genome shotgun (WGS) entry which is preliminary data.</text>
</comment>
<sequence length="48" mass="5394">IDCNDKEVWLDRKRSETKQSKIFKVGGVGIVRGCLIAVERPILFMCAA</sequence>
<dbReference type="Proteomes" id="UP000789901">
    <property type="component" value="Unassembled WGS sequence"/>
</dbReference>
<feature type="non-terminal residue" evidence="1">
    <location>
        <position position="1"/>
    </location>
</feature>
<protein>
    <submittedName>
        <fullName evidence="1">15880_t:CDS:1</fullName>
    </submittedName>
</protein>
<keyword evidence="2" id="KW-1185">Reference proteome</keyword>
<organism evidence="1 2">
    <name type="scientific">Gigaspora margarita</name>
    <dbReference type="NCBI Taxonomy" id="4874"/>
    <lineage>
        <taxon>Eukaryota</taxon>
        <taxon>Fungi</taxon>
        <taxon>Fungi incertae sedis</taxon>
        <taxon>Mucoromycota</taxon>
        <taxon>Glomeromycotina</taxon>
        <taxon>Glomeromycetes</taxon>
        <taxon>Diversisporales</taxon>
        <taxon>Gigasporaceae</taxon>
        <taxon>Gigaspora</taxon>
    </lineage>
</organism>
<name>A0ABM8VZQ3_GIGMA</name>
<evidence type="ECO:0000313" key="1">
    <source>
        <dbReference type="EMBL" id="CAG8487727.1"/>
    </source>
</evidence>
<gene>
    <name evidence="1" type="ORF">GMARGA_LOCUS1563</name>
</gene>
<reference evidence="1 2" key="1">
    <citation type="submission" date="2021-06" db="EMBL/GenBank/DDBJ databases">
        <authorList>
            <person name="Kallberg Y."/>
            <person name="Tangrot J."/>
            <person name="Rosling A."/>
        </authorList>
    </citation>
    <scope>NUCLEOTIDE SEQUENCE [LARGE SCALE GENOMIC DNA]</scope>
    <source>
        <strain evidence="1 2">120-4 pot B 10/14</strain>
    </source>
</reference>